<feature type="compositionally biased region" description="Basic and acidic residues" evidence="4">
    <location>
        <begin position="10"/>
        <end position="35"/>
    </location>
</feature>
<evidence type="ECO:0000313" key="5">
    <source>
        <dbReference type="EMBL" id="GFP94401.1"/>
    </source>
</evidence>
<feature type="region of interest" description="Disordered" evidence="4">
    <location>
        <begin position="312"/>
        <end position="337"/>
    </location>
</feature>
<feature type="compositionally biased region" description="Acidic residues" evidence="4">
    <location>
        <begin position="596"/>
        <end position="628"/>
    </location>
</feature>
<feature type="region of interest" description="Disordered" evidence="4">
    <location>
        <begin position="569"/>
        <end position="666"/>
    </location>
</feature>
<comment type="subcellular location">
    <subcellularLocation>
        <location evidence="1">Nucleus</location>
    </subcellularLocation>
</comment>
<feature type="region of interest" description="Disordered" evidence="4">
    <location>
        <begin position="58"/>
        <end position="100"/>
    </location>
</feature>
<dbReference type="InterPro" id="IPR005343">
    <property type="entry name" value="Noc2"/>
</dbReference>
<dbReference type="Proteomes" id="UP000653305">
    <property type="component" value="Unassembled WGS sequence"/>
</dbReference>
<feature type="compositionally biased region" description="Basic and acidic residues" evidence="4">
    <location>
        <begin position="327"/>
        <end position="337"/>
    </location>
</feature>
<evidence type="ECO:0000256" key="4">
    <source>
        <dbReference type="SAM" id="MobiDB-lite"/>
    </source>
</evidence>
<dbReference type="OrthoDB" id="10266662at2759"/>
<sequence length="666" mass="75056">MGSKSKAKKLKEESEVKQSAEMENEEAKEHIGTLRKLPEKQREFYEYLKENDKELLEFEEEGLDDNVQTDAEDDVEETGADNVDHSGFEAEEEKEKTGEPSRNVITSEMVDSWCDAIRGGAKLGAVRSLLRAFRSACHYGDDAGDDPTAKLSTMSSPVFNKIMLFVLKEMDGILRGLLKLPPSGGKKEMIMDLITKRPWKNFNHLVKSYLGNALHVLNQMTDNEMIAFMLRRLKYSSVFLAAFPALLRKYTKVALHFWGTGSGALPVHIQFLGNCFTEVLRVDMASAYQHAFVYIRQLAMILKETLSCSSKKKKTKNKGNDEPSGSIKEKGKEAPSSSKKKETFRKVYQWKYINCLELWTGVICATSSEVDLRPLAYPLTQIITGVARLLPSACYFPLRLRCVRMLNRIGAATGAFVPVSLILLDMLEIKELRRPPTGGIGKAVSKSTLKTRAFQEACVSAVVEGLAEHLSQWSYSIAFMELSFVPSVRLRNFCKSTKVDRFRKQMRHLTRQIEATSDFINKKRTTVSFLPNDPAAETFLEDEKNSGTSPLSQYVATLRQIAKDRIDALTKSRSKREKNVKKKNLEFEPSEGGTGLDEDIIEDFVLSDDEDYLGGDGLDEEDSESDAEPTDRGSKKRKQPTETLDEKAKPGKRKSKKRKKRAHGKM</sequence>
<comment type="caution">
    <text evidence="5">The sequence shown here is derived from an EMBL/GenBank/DDBJ whole genome shotgun (WGS) entry which is preliminary data.</text>
</comment>
<dbReference type="GO" id="GO:0005730">
    <property type="term" value="C:nucleolus"/>
    <property type="evidence" value="ECO:0007669"/>
    <property type="project" value="TreeGrafter"/>
</dbReference>
<dbReference type="GO" id="GO:0005654">
    <property type="term" value="C:nucleoplasm"/>
    <property type="evidence" value="ECO:0007669"/>
    <property type="project" value="TreeGrafter"/>
</dbReference>
<feature type="compositionally biased region" description="Basic and acidic residues" evidence="4">
    <location>
        <begin position="82"/>
        <end position="99"/>
    </location>
</feature>
<keyword evidence="3" id="KW-0539">Nucleus</keyword>
<feature type="region of interest" description="Disordered" evidence="4">
    <location>
        <begin position="1"/>
        <end position="35"/>
    </location>
</feature>
<accession>A0A830CJ14</accession>
<dbReference type="GO" id="GO:0030690">
    <property type="term" value="C:Noc1p-Noc2p complex"/>
    <property type="evidence" value="ECO:0007669"/>
    <property type="project" value="TreeGrafter"/>
</dbReference>
<keyword evidence="6" id="KW-1185">Reference proteome</keyword>
<organism evidence="5 6">
    <name type="scientific">Phtheirospermum japonicum</name>
    <dbReference type="NCBI Taxonomy" id="374723"/>
    <lineage>
        <taxon>Eukaryota</taxon>
        <taxon>Viridiplantae</taxon>
        <taxon>Streptophyta</taxon>
        <taxon>Embryophyta</taxon>
        <taxon>Tracheophyta</taxon>
        <taxon>Spermatophyta</taxon>
        <taxon>Magnoliopsida</taxon>
        <taxon>eudicotyledons</taxon>
        <taxon>Gunneridae</taxon>
        <taxon>Pentapetalae</taxon>
        <taxon>asterids</taxon>
        <taxon>lamiids</taxon>
        <taxon>Lamiales</taxon>
        <taxon>Orobanchaceae</taxon>
        <taxon>Orobanchaceae incertae sedis</taxon>
        <taxon>Phtheirospermum</taxon>
    </lineage>
</organism>
<evidence type="ECO:0000256" key="2">
    <source>
        <dbReference type="ARBA" id="ARBA00005907"/>
    </source>
</evidence>
<dbReference type="AlphaFoldDB" id="A0A830CJ14"/>
<evidence type="ECO:0000313" key="6">
    <source>
        <dbReference type="Proteomes" id="UP000653305"/>
    </source>
</evidence>
<reference evidence="5" key="1">
    <citation type="submission" date="2020-07" db="EMBL/GenBank/DDBJ databases">
        <title>Ethylene signaling mediates host invasion by parasitic plants.</title>
        <authorList>
            <person name="Yoshida S."/>
        </authorList>
    </citation>
    <scope>NUCLEOTIDE SEQUENCE</scope>
    <source>
        <strain evidence="5">Okayama</strain>
    </source>
</reference>
<feature type="compositionally biased region" description="Acidic residues" evidence="4">
    <location>
        <begin position="70"/>
        <end position="79"/>
    </location>
</feature>
<evidence type="ECO:0000256" key="3">
    <source>
        <dbReference type="ARBA" id="ARBA00023242"/>
    </source>
</evidence>
<dbReference type="PANTHER" id="PTHR12687">
    <property type="entry name" value="NUCLEOLAR COMPLEX 2 AND RAD4-RELATED"/>
    <property type="match status" value="1"/>
</dbReference>
<dbReference type="EMBL" id="BMAC01000348">
    <property type="protein sequence ID" value="GFP94401.1"/>
    <property type="molecule type" value="Genomic_DNA"/>
</dbReference>
<protein>
    <submittedName>
        <fullName evidence="5">Nucleolar complex protein 2 homolog</fullName>
    </submittedName>
</protein>
<feature type="compositionally biased region" description="Basic residues" evidence="4">
    <location>
        <begin position="650"/>
        <end position="666"/>
    </location>
</feature>
<gene>
    <name evidence="5" type="ORF">PHJA_001584500</name>
</gene>
<dbReference type="GO" id="GO:0030691">
    <property type="term" value="C:Noc2p-Noc3p complex"/>
    <property type="evidence" value="ECO:0007669"/>
    <property type="project" value="TreeGrafter"/>
</dbReference>
<dbReference type="Pfam" id="PF03715">
    <property type="entry name" value="Noc2"/>
    <property type="match status" value="1"/>
</dbReference>
<dbReference type="GO" id="GO:0042273">
    <property type="term" value="P:ribosomal large subunit biogenesis"/>
    <property type="evidence" value="ECO:0007669"/>
    <property type="project" value="TreeGrafter"/>
</dbReference>
<name>A0A830CJ14_9LAMI</name>
<dbReference type="PANTHER" id="PTHR12687:SF4">
    <property type="entry name" value="NUCLEOLAR COMPLEX PROTEIN 2 HOMOLOG"/>
    <property type="match status" value="1"/>
</dbReference>
<comment type="similarity">
    <text evidence="2">Belongs to the NOC2 family.</text>
</comment>
<evidence type="ECO:0000256" key="1">
    <source>
        <dbReference type="ARBA" id="ARBA00004123"/>
    </source>
</evidence>
<proteinExistence type="inferred from homology"/>
<feature type="compositionally biased region" description="Basic residues" evidence="4">
    <location>
        <begin position="572"/>
        <end position="582"/>
    </location>
</feature>